<accession>A0ABU0J1Z6</accession>
<protein>
    <submittedName>
        <fullName evidence="2">Uncharacterized protein</fullName>
    </submittedName>
</protein>
<reference evidence="2 3" key="1">
    <citation type="submission" date="2023-07" db="EMBL/GenBank/DDBJ databases">
        <title>Genomic Encyclopedia of Type Strains, Phase IV (KMG-IV): sequencing the most valuable type-strain genomes for metagenomic binning, comparative biology and taxonomic classification.</title>
        <authorList>
            <person name="Goeker M."/>
        </authorList>
    </citation>
    <scope>NUCLEOTIDE SEQUENCE [LARGE SCALE GENOMIC DNA]</scope>
    <source>
        <strain evidence="2 3">DSM 19619</strain>
    </source>
</reference>
<gene>
    <name evidence="2" type="ORF">QO011_000591</name>
</gene>
<sequence length="37" mass="3821">MPGPQGHRAMKTLVIDLTVSLAFVCVTALPLLAAALT</sequence>
<organism evidence="2 3">
    <name type="scientific">Labrys wisconsinensis</name>
    <dbReference type="NCBI Taxonomy" id="425677"/>
    <lineage>
        <taxon>Bacteria</taxon>
        <taxon>Pseudomonadati</taxon>
        <taxon>Pseudomonadota</taxon>
        <taxon>Alphaproteobacteria</taxon>
        <taxon>Hyphomicrobiales</taxon>
        <taxon>Xanthobacteraceae</taxon>
        <taxon>Labrys</taxon>
    </lineage>
</organism>
<keyword evidence="1" id="KW-0812">Transmembrane</keyword>
<dbReference type="Proteomes" id="UP001242480">
    <property type="component" value="Unassembled WGS sequence"/>
</dbReference>
<evidence type="ECO:0000313" key="2">
    <source>
        <dbReference type="EMBL" id="MDQ0467596.1"/>
    </source>
</evidence>
<keyword evidence="3" id="KW-1185">Reference proteome</keyword>
<comment type="caution">
    <text evidence="2">The sequence shown here is derived from an EMBL/GenBank/DDBJ whole genome shotgun (WGS) entry which is preliminary data.</text>
</comment>
<keyword evidence="1" id="KW-0472">Membrane</keyword>
<evidence type="ECO:0000313" key="3">
    <source>
        <dbReference type="Proteomes" id="UP001242480"/>
    </source>
</evidence>
<keyword evidence="1" id="KW-1133">Transmembrane helix</keyword>
<name>A0ABU0J1Z6_9HYPH</name>
<evidence type="ECO:0000256" key="1">
    <source>
        <dbReference type="SAM" id="Phobius"/>
    </source>
</evidence>
<dbReference type="EMBL" id="JAUSVX010000001">
    <property type="protein sequence ID" value="MDQ0467596.1"/>
    <property type="molecule type" value="Genomic_DNA"/>
</dbReference>
<proteinExistence type="predicted"/>
<feature type="transmembrane region" description="Helical" evidence="1">
    <location>
        <begin position="12"/>
        <end position="36"/>
    </location>
</feature>